<organism evidence="2 3">
    <name type="scientific">Buchnera aphidicola</name>
    <name type="common">Therioaphis trifolii</name>
    <dbReference type="NCBI Taxonomy" id="1241884"/>
    <lineage>
        <taxon>Bacteria</taxon>
        <taxon>Pseudomonadati</taxon>
        <taxon>Pseudomonadota</taxon>
        <taxon>Gammaproteobacteria</taxon>
        <taxon>Enterobacterales</taxon>
        <taxon>Erwiniaceae</taxon>
        <taxon>Buchnera</taxon>
    </lineage>
</organism>
<dbReference type="Pfam" id="PF01722">
    <property type="entry name" value="BolA"/>
    <property type="match status" value="1"/>
</dbReference>
<dbReference type="PIRSF" id="PIRSF003113">
    <property type="entry name" value="BolA"/>
    <property type="match status" value="1"/>
</dbReference>
<keyword evidence="3" id="KW-1185">Reference proteome</keyword>
<dbReference type="RefSeq" id="WP_158349515.1">
    <property type="nucleotide sequence ID" value="NZ_CP032996.1"/>
</dbReference>
<dbReference type="Gene3D" id="3.30.300.90">
    <property type="entry name" value="BolA-like"/>
    <property type="match status" value="1"/>
</dbReference>
<accession>A0A4D6YM93</accession>
<proteinExistence type="inferred from homology"/>
<protein>
    <submittedName>
        <fullName evidence="2">BolA/IbaG family iron-sulfur metabolism protein</fullName>
    </submittedName>
</protein>
<dbReference type="InterPro" id="IPR036065">
    <property type="entry name" value="BolA-like_sf"/>
</dbReference>
<reference evidence="2 3" key="1">
    <citation type="submission" date="2018-10" db="EMBL/GenBank/DDBJ databases">
        <title>Comparative functional genomics of the obligate endosymbiont Buchnera aphidicola.</title>
        <authorList>
            <person name="Chong R.A."/>
        </authorList>
    </citation>
    <scope>NUCLEOTIDE SEQUENCE [LARGE SCALE GENOMIC DNA]</scope>
    <source>
        <strain evidence="2 3">Tma</strain>
    </source>
</reference>
<comment type="similarity">
    <text evidence="1">Belongs to the BolA/IbaG family.</text>
</comment>
<dbReference type="OrthoDB" id="9812890at2"/>
<dbReference type="SUPFAM" id="SSF82657">
    <property type="entry name" value="BolA-like"/>
    <property type="match status" value="1"/>
</dbReference>
<dbReference type="InterPro" id="IPR002634">
    <property type="entry name" value="BolA"/>
</dbReference>
<evidence type="ECO:0000313" key="3">
    <source>
        <dbReference type="Proteomes" id="UP000298603"/>
    </source>
</evidence>
<dbReference type="Proteomes" id="UP000298603">
    <property type="component" value="Chromosome"/>
</dbReference>
<evidence type="ECO:0000313" key="2">
    <source>
        <dbReference type="EMBL" id="QCI27250.1"/>
    </source>
</evidence>
<gene>
    <name evidence="2" type="ORF">D9V81_01320</name>
</gene>
<name>A0A4D6YM93_9GAMM</name>
<dbReference type="AlphaFoldDB" id="A0A4D6YM93"/>
<sequence length="84" mass="10155">MKIEKLKLHIQNNVPLEKIYLKGNKDHIHIIAIGNIFQNMKNIEKQKIIYKPLTKYIIKKKIHAITIETFTIKEWEKKKIKNYK</sequence>
<evidence type="ECO:0000256" key="1">
    <source>
        <dbReference type="RuleBase" id="RU003860"/>
    </source>
</evidence>
<dbReference type="EMBL" id="CP032996">
    <property type="protein sequence ID" value="QCI27250.1"/>
    <property type="molecule type" value="Genomic_DNA"/>
</dbReference>